<keyword evidence="1" id="KW-0472">Membrane</keyword>
<dbReference type="Proteomes" id="UP001589792">
    <property type="component" value="Unassembled WGS sequence"/>
</dbReference>
<feature type="transmembrane region" description="Helical" evidence="1">
    <location>
        <begin position="7"/>
        <end position="27"/>
    </location>
</feature>
<dbReference type="RefSeq" id="WP_380675892.1">
    <property type="nucleotide sequence ID" value="NZ_CP173186.1"/>
</dbReference>
<organism evidence="2 3">
    <name type="scientific">Serratia aquatilis</name>
    <dbReference type="NCBI Taxonomy" id="1737515"/>
    <lineage>
        <taxon>Bacteria</taxon>
        <taxon>Pseudomonadati</taxon>
        <taxon>Pseudomonadota</taxon>
        <taxon>Gammaproteobacteria</taxon>
        <taxon>Enterobacterales</taxon>
        <taxon>Yersiniaceae</taxon>
        <taxon>Serratia</taxon>
    </lineage>
</organism>
<accession>A0ABV6EEH3</accession>
<evidence type="ECO:0000313" key="2">
    <source>
        <dbReference type="EMBL" id="MFC0227390.1"/>
    </source>
</evidence>
<protein>
    <recommendedName>
        <fullName evidence="4">DUF4760 domain-containing protein</fullName>
    </recommendedName>
</protein>
<name>A0ABV6EEH3_9GAMM</name>
<sequence length="220" mass="25669">MNSLVKLNATLLVIVLLIISSIFYSILKYHIVGFGSFADIIIAIANVIMALAACLGVKSAREWLKKREQEEIFNKRQKITENILIFTMLSSRTRNIIKMINDKSEYIKENSLNENIIKMMERQFTKIESAWEQIVIDKESMTILARGKLEKDIHTYFDSVRNDANSMIRFSGLFLSTLMWRWEEKDLDIVKGDIKLIADNTDKHYKKIQIAYDEFAKYQV</sequence>
<evidence type="ECO:0000313" key="3">
    <source>
        <dbReference type="Proteomes" id="UP001589792"/>
    </source>
</evidence>
<evidence type="ECO:0000256" key="1">
    <source>
        <dbReference type="SAM" id="Phobius"/>
    </source>
</evidence>
<proteinExistence type="predicted"/>
<gene>
    <name evidence="2" type="ORF">ACFFJ3_12880</name>
</gene>
<reference evidence="2 3" key="1">
    <citation type="submission" date="2024-09" db="EMBL/GenBank/DDBJ databases">
        <authorList>
            <person name="Sun Q."/>
            <person name="Mori K."/>
        </authorList>
    </citation>
    <scope>NUCLEOTIDE SEQUENCE [LARGE SCALE GENOMIC DNA]</scope>
    <source>
        <strain evidence="2 3">CCM 8626</strain>
    </source>
</reference>
<keyword evidence="1" id="KW-1133">Transmembrane helix</keyword>
<evidence type="ECO:0008006" key="4">
    <source>
        <dbReference type="Google" id="ProtNLM"/>
    </source>
</evidence>
<comment type="caution">
    <text evidence="2">The sequence shown here is derived from an EMBL/GenBank/DDBJ whole genome shotgun (WGS) entry which is preliminary data.</text>
</comment>
<keyword evidence="1" id="KW-0812">Transmembrane</keyword>
<keyword evidence="3" id="KW-1185">Reference proteome</keyword>
<dbReference type="EMBL" id="JBHLXG010000010">
    <property type="protein sequence ID" value="MFC0227390.1"/>
    <property type="molecule type" value="Genomic_DNA"/>
</dbReference>
<feature type="transmembrane region" description="Helical" evidence="1">
    <location>
        <begin position="33"/>
        <end position="57"/>
    </location>
</feature>